<gene>
    <name evidence="2" type="ORF">GCM10010923_09340</name>
</gene>
<feature type="region of interest" description="Disordered" evidence="1">
    <location>
        <begin position="280"/>
        <end position="309"/>
    </location>
</feature>
<keyword evidence="3" id="KW-1185">Reference proteome</keyword>
<evidence type="ECO:0000313" key="2">
    <source>
        <dbReference type="EMBL" id="GGA02662.1"/>
    </source>
</evidence>
<evidence type="ECO:0000256" key="1">
    <source>
        <dbReference type="SAM" id="MobiDB-lite"/>
    </source>
</evidence>
<name>A0ABQ1F842_9SPHN</name>
<feature type="compositionally biased region" description="Pro residues" evidence="1">
    <location>
        <begin position="1"/>
        <end position="17"/>
    </location>
</feature>
<protein>
    <recommendedName>
        <fullName evidence="4">Terminase</fullName>
    </recommendedName>
</protein>
<accession>A0ABQ1F842</accession>
<dbReference type="EMBL" id="BMID01000001">
    <property type="protein sequence ID" value="GGA02662.1"/>
    <property type="molecule type" value="Genomic_DNA"/>
</dbReference>
<comment type="caution">
    <text evidence="2">The sequence shown here is derived from an EMBL/GenBank/DDBJ whole genome shotgun (WGS) entry which is preliminary data.</text>
</comment>
<dbReference type="Proteomes" id="UP000603317">
    <property type="component" value="Unassembled WGS sequence"/>
</dbReference>
<evidence type="ECO:0000313" key="3">
    <source>
        <dbReference type="Proteomes" id="UP000603317"/>
    </source>
</evidence>
<proteinExistence type="predicted"/>
<feature type="region of interest" description="Disordered" evidence="1">
    <location>
        <begin position="1"/>
        <end position="46"/>
    </location>
</feature>
<evidence type="ECO:0008006" key="4">
    <source>
        <dbReference type="Google" id="ProtNLM"/>
    </source>
</evidence>
<sequence>MPEQPPETAPDTPPECPATPQRPQSQRGILPAFTSVPRQKDRSNGWKPEVQRAFIEALADTGSVKAACRKVGRAEVGAYLLRRHPEAASFRAAWQAALDLGMQRIEDVAMDRALNGVEVPVYSYGKLVGARTVYNDRLLMFMLRNRAPDRFGTQINGGKPKGRGAIGKMEKRRLKRKWRAEWEAEKKKVSPGEVYASIERKVQGLREQVLDNRRRDWARLSDEARQAFVRYTRLRARDLGEEPDIPFFLLPHDGDPERENWWDAPEDWLLTRRDRWQREAADRAAEAESAALPPPDWRRGEEPEVEDERAAVVRRLKDRRWR</sequence>
<dbReference type="RefSeq" id="WP_188641592.1">
    <property type="nucleotide sequence ID" value="NZ_BMID01000001.1"/>
</dbReference>
<reference evidence="3" key="1">
    <citation type="journal article" date="2019" name="Int. J. Syst. Evol. Microbiol.">
        <title>The Global Catalogue of Microorganisms (GCM) 10K type strain sequencing project: providing services to taxonomists for standard genome sequencing and annotation.</title>
        <authorList>
            <consortium name="The Broad Institute Genomics Platform"/>
            <consortium name="The Broad Institute Genome Sequencing Center for Infectious Disease"/>
            <person name="Wu L."/>
            <person name="Ma J."/>
        </authorList>
    </citation>
    <scope>NUCLEOTIDE SEQUENCE [LARGE SCALE GENOMIC DNA]</scope>
    <source>
        <strain evidence="3">CGMCC 1.15297</strain>
    </source>
</reference>
<organism evidence="2 3">
    <name type="scientific">Blastomonas marina</name>
    <dbReference type="NCBI Taxonomy" id="1867408"/>
    <lineage>
        <taxon>Bacteria</taxon>
        <taxon>Pseudomonadati</taxon>
        <taxon>Pseudomonadota</taxon>
        <taxon>Alphaproteobacteria</taxon>
        <taxon>Sphingomonadales</taxon>
        <taxon>Sphingomonadaceae</taxon>
        <taxon>Blastomonas</taxon>
    </lineage>
</organism>